<reference evidence="2 3" key="1">
    <citation type="journal article" date="2011" name="J. Gen. Appl. Microbiol.">
        <title>Draft genome sequencing of the enigmatic yeast Saitoella complicata.</title>
        <authorList>
            <person name="Nishida H."/>
            <person name="Hamamoto M."/>
            <person name="Sugiyama J."/>
        </authorList>
    </citation>
    <scope>NUCLEOTIDE SEQUENCE [LARGE SCALE GENOMIC DNA]</scope>
    <source>
        <strain evidence="2 3">NRRL Y-17804</strain>
    </source>
</reference>
<evidence type="ECO:0000256" key="1">
    <source>
        <dbReference type="SAM" id="MobiDB-lite"/>
    </source>
</evidence>
<evidence type="ECO:0000313" key="2">
    <source>
        <dbReference type="EMBL" id="GAO45822.1"/>
    </source>
</evidence>
<gene>
    <name evidence="2" type="ORF">G7K_0071-t1</name>
</gene>
<protein>
    <submittedName>
        <fullName evidence="2">Uncharacterized protein</fullName>
    </submittedName>
</protein>
<comment type="caution">
    <text evidence="2">The sequence shown here is derived from an EMBL/GenBank/DDBJ whole genome shotgun (WGS) entry which is preliminary data.</text>
</comment>
<dbReference type="AlphaFoldDB" id="A0A0E9N7A9"/>
<reference evidence="2 3" key="2">
    <citation type="journal article" date="2014" name="J. Gen. Appl. Microbiol.">
        <title>The early diverging ascomycetous budding yeast Saitoella complicata has three histone deacetylases belonging to the Clr6, Hos2, and Rpd3 lineages.</title>
        <authorList>
            <person name="Nishida H."/>
            <person name="Matsumoto T."/>
            <person name="Kondo S."/>
            <person name="Hamamoto M."/>
            <person name="Yoshikawa H."/>
        </authorList>
    </citation>
    <scope>NUCLEOTIDE SEQUENCE [LARGE SCALE GENOMIC DNA]</scope>
    <source>
        <strain evidence="2 3">NRRL Y-17804</strain>
    </source>
</reference>
<organism evidence="2 3">
    <name type="scientific">Saitoella complicata (strain BCRC 22490 / CBS 7301 / JCM 7358 / NBRC 10748 / NRRL Y-17804)</name>
    <dbReference type="NCBI Taxonomy" id="698492"/>
    <lineage>
        <taxon>Eukaryota</taxon>
        <taxon>Fungi</taxon>
        <taxon>Dikarya</taxon>
        <taxon>Ascomycota</taxon>
        <taxon>Taphrinomycotina</taxon>
        <taxon>Taphrinomycotina incertae sedis</taxon>
        <taxon>Saitoella</taxon>
    </lineage>
</organism>
<sequence>MGLLEAASARSRPECEAKHQTRTPSTVRARSPTNLGPKGSYFRSLYCRFRAGSNDTGHAVVRRSTPAALGVRYLGI</sequence>
<feature type="region of interest" description="Disordered" evidence="1">
    <location>
        <begin position="1"/>
        <end position="37"/>
    </location>
</feature>
<feature type="compositionally biased region" description="Polar residues" evidence="1">
    <location>
        <begin position="22"/>
        <end position="34"/>
    </location>
</feature>
<evidence type="ECO:0000313" key="3">
    <source>
        <dbReference type="Proteomes" id="UP000033140"/>
    </source>
</evidence>
<reference evidence="2 3" key="3">
    <citation type="journal article" date="2015" name="Genome Announc.">
        <title>Draft Genome Sequence of the Archiascomycetous Yeast Saitoella complicata.</title>
        <authorList>
            <person name="Yamauchi K."/>
            <person name="Kondo S."/>
            <person name="Hamamoto M."/>
            <person name="Takahashi Y."/>
            <person name="Ogura Y."/>
            <person name="Hayashi T."/>
            <person name="Nishida H."/>
        </authorList>
    </citation>
    <scope>NUCLEOTIDE SEQUENCE [LARGE SCALE GENOMIC DNA]</scope>
    <source>
        <strain evidence="2 3">NRRL Y-17804</strain>
    </source>
</reference>
<accession>A0A0E9N7A9</accession>
<name>A0A0E9N7A9_SAICN</name>
<proteinExistence type="predicted"/>
<dbReference type="EMBL" id="BACD03000001">
    <property type="protein sequence ID" value="GAO45822.1"/>
    <property type="molecule type" value="Genomic_DNA"/>
</dbReference>
<keyword evidence="3" id="KW-1185">Reference proteome</keyword>
<dbReference type="Proteomes" id="UP000033140">
    <property type="component" value="Unassembled WGS sequence"/>
</dbReference>